<keyword evidence="2" id="KW-0238">DNA-binding</keyword>
<dbReference type="SMART" id="SM00895">
    <property type="entry name" value="FCD"/>
    <property type="match status" value="1"/>
</dbReference>
<dbReference type="GO" id="GO:0003677">
    <property type="term" value="F:DNA binding"/>
    <property type="evidence" value="ECO:0007669"/>
    <property type="project" value="UniProtKB-KW"/>
</dbReference>
<dbReference type="InterPro" id="IPR011711">
    <property type="entry name" value="GntR_C"/>
</dbReference>
<dbReference type="HOGENOM" id="CLU_017584_5_2_5"/>
<dbReference type="Gene3D" id="1.20.120.530">
    <property type="entry name" value="GntR ligand-binding domain-like"/>
    <property type="match status" value="1"/>
</dbReference>
<dbReference type="Gene3D" id="1.10.10.10">
    <property type="entry name" value="Winged helix-like DNA-binding domain superfamily/Winged helix DNA-binding domain"/>
    <property type="match status" value="1"/>
</dbReference>
<name>B0T8Z0_CAUSK</name>
<proteinExistence type="predicted"/>
<keyword evidence="1" id="KW-0805">Transcription regulation</keyword>
<evidence type="ECO:0000259" key="5">
    <source>
        <dbReference type="PROSITE" id="PS50949"/>
    </source>
</evidence>
<sequence length="245" mass="26900">MARRSPVRQGHASAAPEGDIADQAVAPSPRIKRAPGFVEEVFEVIRADIMSLAIPPDTRISIDSLARQLGVSQTPIREALSMLEAIGLVTKRHFVGYCSAPQLNRRQLDQLYEARLLIEPFAARCAAERMDDAAMAELVALAHAMTPGESRHSYDKFADQDSELHDLVAAGSGNPIIRETLGRLHSHLHIFRLRFHSEVATEAVNEHAALIDALTSRDPDAAEAAMREHIQRSYARVVPYADADA</sequence>
<dbReference type="EMBL" id="CP000927">
    <property type="protein sequence ID" value="ABZ72907.1"/>
    <property type="molecule type" value="Genomic_DNA"/>
</dbReference>
<dbReference type="InterPro" id="IPR008920">
    <property type="entry name" value="TF_FadR/GntR_C"/>
</dbReference>
<dbReference type="PROSITE" id="PS50949">
    <property type="entry name" value="HTH_GNTR"/>
    <property type="match status" value="1"/>
</dbReference>
<evidence type="ECO:0000256" key="3">
    <source>
        <dbReference type="ARBA" id="ARBA00023163"/>
    </source>
</evidence>
<dbReference type="KEGG" id="cak:Caul_3780"/>
<dbReference type="InterPro" id="IPR000524">
    <property type="entry name" value="Tscrpt_reg_HTH_GntR"/>
</dbReference>
<dbReference type="STRING" id="366602.Caul_3780"/>
<evidence type="ECO:0000256" key="1">
    <source>
        <dbReference type="ARBA" id="ARBA00023015"/>
    </source>
</evidence>
<reference evidence="6" key="1">
    <citation type="submission" date="2008-01" db="EMBL/GenBank/DDBJ databases">
        <title>Complete sequence of chromosome of Caulobacter sp. K31.</title>
        <authorList>
            <consortium name="US DOE Joint Genome Institute"/>
            <person name="Copeland A."/>
            <person name="Lucas S."/>
            <person name="Lapidus A."/>
            <person name="Barry K."/>
            <person name="Glavina del Rio T."/>
            <person name="Dalin E."/>
            <person name="Tice H."/>
            <person name="Pitluck S."/>
            <person name="Bruce D."/>
            <person name="Goodwin L."/>
            <person name="Thompson L.S."/>
            <person name="Brettin T."/>
            <person name="Detter J.C."/>
            <person name="Han C."/>
            <person name="Schmutz J."/>
            <person name="Larimer F."/>
            <person name="Land M."/>
            <person name="Hauser L."/>
            <person name="Kyrpides N."/>
            <person name="Kim E."/>
            <person name="Stephens C."/>
            <person name="Richardson P."/>
        </authorList>
    </citation>
    <scope>NUCLEOTIDE SEQUENCE [LARGE SCALE GENOMIC DNA]</scope>
    <source>
        <strain evidence="6">K31</strain>
    </source>
</reference>
<dbReference type="AlphaFoldDB" id="B0T8Z0"/>
<accession>B0T8Z0</accession>
<dbReference type="OrthoDB" id="9812290at2"/>
<evidence type="ECO:0000256" key="4">
    <source>
        <dbReference type="SAM" id="MobiDB-lite"/>
    </source>
</evidence>
<dbReference type="Pfam" id="PF00392">
    <property type="entry name" value="GntR"/>
    <property type="match status" value="1"/>
</dbReference>
<dbReference type="SMART" id="SM00345">
    <property type="entry name" value="HTH_GNTR"/>
    <property type="match status" value="1"/>
</dbReference>
<dbReference type="PANTHER" id="PTHR43537:SF24">
    <property type="entry name" value="GLUCONATE OPERON TRANSCRIPTIONAL REPRESSOR"/>
    <property type="match status" value="1"/>
</dbReference>
<dbReference type="GO" id="GO:0003700">
    <property type="term" value="F:DNA-binding transcription factor activity"/>
    <property type="evidence" value="ECO:0007669"/>
    <property type="project" value="InterPro"/>
</dbReference>
<gene>
    <name evidence="6" type="ordered locus">Caul_3780</name>
</gene>
<dbReference type="eggNOG" id="COG1802">
    <property type="taxonomic scope" value="Bacteria"/>
</dbReference>
<feature type="domain" description="HTH gntR-type" evidence="5">
    <location>
        <begin position="35"/>
        <end position="102"/>
    </location>
</feature>
<evidence type="ECO:0000256" key="2">
    <source>
        <dbReference type="ARBA" id="ARBA00023125"/>
    </source>
</evidence>
<feature type="region of interest" description="Disordered" evidence="4">
    <location>
        <begin position="1"/>
        <end position="26"/>
    </location>
</feature>
<dbReference type="SUPFAM" id="SSF46785">
    <property type="entry name" value="Winged helix' DNA-binding domain"/>
    <property type="match status" value="1"/>
</dbReference>
<dbReference type="SUPFAM" id="SSF48008">
    <property type="entry name" value="GntR ligand-binding domain-like"/>
    <property type="match status" value="1"/>
</dbReference>
<organism evidence="6">
    <name type="scientific">Caulobacter sp. (strain K31)</name>
    <dbReference type="NCBI Taxonomy" id="366602"/>
    <lineage>
        <taxon>Bacteria</taxon>
        <taxon>Pseudomonadati</taxon>
        <taxon>Pseudomonadota</taxon>
        <taxon>Alphaproteobacteria</taxon>
        <taxon>Caulobacterales</taxon>
        <taxon>Caulobacteraceae</taxon>
        <taxon>Caulobacter</taxon>
    </lineage>
</organism>
<dbReference type="CDD" id="cd07377">
    <property type="entry name" value="WHTH_GntR"/>
    <property type="match status" value="1"/>
</dbReference>
<dbReference type="InterPro" id="IPR036388">
    <property type="entry name" value="WH-like_DNA-bd_sf"/>
</dbReference>
<evidence type="ECO:0000313" key="6">
    <source>
        <dbReference type="EMBL" id="ABZ72907.1"/>
    </source>
</evidence>
<protein>
    <submittedName>
        <fullName evidence="6">Transcriptional regulator, GntR family</fullName>
    </submittedName>
</protein>
<dbReference type="InterPro" id="IPR036390">
    <property type="entry name" value="WH_DNA-bd_sf"/>
</dbReference>
<keyword evidence="3" id="KW-0804">Transcription</keyword>
<dbReference type="Pfam" id="PF07729">
    <property type="entry name" value="FCD"/>
    <property type="match status" value="1"/>
</dbReference>
<dbReference type="PANTHER" id="PTHR43537">
    <property type="entry name" value="TRANSCRIPTIONAL REGULATOR, GNTR FAMILY"/>
    <property type="match status" value="1"/>
</dbReference>